<dbReference type="PROSITE" id="PS51257">
    <property type="entry name" value="PROKAR_LIPOPROTEIN"/>
    <property type="match status" value="1"/>
</dbReference>
<gene>
    <name evidence="7" type="ORF">O9H85_00570</name>
</gene>
<keyword evidence="8" id="KW-1185">Reference proteome</keyword>
<evidence type="ECO:0000256" key="1">
    <source>
        <dbReference type="ARBA" id="ARBA00022475"/>
    </source>
</evidence>
<feature type="signal peptide" evidence="6">
    <location>
        <begin position="1"/>
        <end position="20"/>
    </location>
</feature>
<evidence type="ECO:0000256" key="2">
    <source>
        <dbReference type="ARBA" id="ARBA00022729"/>
    </source>
</evidence>
<proteinExistence type="predicted"/>
<dbReference type="EMBL" id="JAQAGZ010000001">
    <property type="protein sequence ID" value="MCZ8510952.1"/>
    <property type="molecule type" value="Genomic_DNA"/>
</dbReference>
<dbReference type="PANTHER" id="PTHR43649:SF33">
    <property type="entry name" value="POLYGALACTURONAN_RHAMNOGALACTURONAN-BINDING PROTEIN YTCQ"/>
    <property type="match status" value="1"/>
</dbReference>
<accession>A0ABT4Q2F7</accession>
<evidence type="ECO:0000313" key="8">
    <source>
        <dbReference type="Proteomes" id="UP001527882"/>
    </source>
</evidence>
<evidence type="ECO:0000256" key="6">
    <source>
        <dbReference type="SAM" id="SignalP"/>
    </source>
</evidence>
<keyword evidence="5" id="KW-0449">Lipoprotein</keyword>
<dbReference type="PANTHER" id="PTHR43649">
    <property type="entry name" value="ARABINOSE-BINDING PROTEIN-RELATED"/>
    <property type="match status" value="1"/>
</dbReference>
<name>A0ABT4Q2F7_9BACL</name>
<evidence type="ECO:0000256" key="5">
    <source>
        <dbReference type="ARBA" id="ARBA00023288"/>
    </source>
</evidence>
<organism evidence="7 8">
    <name type="scientific">Paenibacillus gyeongsangnamensis</name>
    <dbReference type="NCBI Taxonomy" id="3388067"/>
    <lineage>
        <taxon>Bacteria</taxon>
        <taxon>Bacillati</taxon>
        <taxon>Bacillota</taxon>
        <taxon>Bacilli</taxon>
        <taxon>Bacillales</taxon>
        <taxon>Paenibacillaceae</taxon>
        <taxon>Paenibacillus</taxon>
    </lineage>
</organism>
<reference evidence="7 8" key="1">
    <citation type="submission" date="2022-12" db="EMBL/GenBank/DDBJ databases">
        <title>Draft genome sequence of Paenibacillus sp. dW9.</title>
        <authorList>
            <person name="Choi E.-W."/>
            <person name="Kim D.-U."/>
        </authorList>
    </citation>
    <scope>NUCLEOTIDE SEQUENCE [LARGE SCALE GENOMIC DNA]</scope>
    <source>
        <strain evidence="8">dW9</strain>
    </source>
</reference>
<dbReference type="RefSeq" id="WP_269879328.1">
    <property type="nucleotide sequence ID" value="NZ_JAQAGZ010000001.1"/>
</dbReference>
<dbReference type="Gene3D" id="3.40.190.10">
    <property type="entry name" value="Periplasmic binding protein-like II"/>
    <property type="match status" value="1"/>
</dbReference>
<dbReference type="InterPro" id="IPR050490">
    <property type="entry name" value="Bact_solute-bd_prot1"/>
</dbReference>
<sequence length="430" mass="48364">MRRKAWTRAGIIGMSLVALTACSKDVHNNEALPNVVDQKADLVVFDVGAAGDDIFNAAWGDEIRKKFPNYTIKYIKRDTKENSLTNILTAGGQIDIILSSIGLFPSYVIQPVDIQMDMTDLVQKHNLDLSKFEPESINPIKSLGGLYGIPYNYSQLALFYNKDIFDKFGVSYLKDGSTWDDILNKAKQLSREENGQSYVGFSYSSFHFNRLLSLSLPFINENNKFAMNTDDWKRFYEKEIISPLKGLSEADIKNTLTGDQTGLFINKRNIAMYVFLDGMRDSLAKSDVNWDMVSLPVFPEKPGIGSQLYPGYAAIAKTSKYPDQAMEVIKFMTSDEQQIRMAQKGSVSVLTSKAVKDAFLQDTPYKDKNVKNALFFNKPAPSPKLSLYDQQALDAITKRIPDMISGKIDTNTAFRDAEEEANKKIESLKK</sequence>
<evidence type="ECO:0000313" key="7">
    <source>
        <dbReference type="EMBL" id="MCZ8510952.1"/>
    </source>
</evidence>
<dbReference type="Proteomes" id="UP001527882">
    <property type="component" value="Unassembled WGS sequence"/>
</dbReference>
<dbReference type="SUPFAM" id="SSF53850">
    <property type="entry name" value="Periplasmic binding protein-like II"/>
    <property type="match status" value="1"/>
</dbReference>
<protein>
    <submittedName>
        <fullName evidence="7">Extracellular solute-binding protein</fullName>
    </submittedName>
</protein>
<feature type="chain" id="PRO_5045760739" evidence="6">
    <location>
        <begin position="21"/>
        <end position="430"/>
    </location>
</feature>
<dbReference type="Pfam" id="PF01547">
    <property type="entry name" value="SBP_bac_1"/>
    <property type="match status" value="1"/>
</dbReference>
<keyword evidence="2 6" id="KW-0732">Signal</keyword>
<keyword evidence="4" id="KW-0564">Palmitate</keyword>
<dbReference type="InterPro" id="IPR006059">
    <property type="entry name" value="SBP"/>
</dbReference>
<keyword evidence="1" id="KW-1003">Cell membrane</keyword>
<evidence type="ECO:0000256" key="4">
    <source>
        <dbReference type="ARBA" id="ARBA00023139"/>
    </source>
</evidence>
<evidence type="ECO:0000256" key="3">
    <source>
        <dbReference type="ARBA" id="ARBA00023136"/>
    </source>
</evidence>
<keyword evidence="3" id="KW-0472">Membrane</keyword>
<comment type="caution">
    <text evidence="7">The sequence shown here is derived from an EMBL/GenBank/DDBJ whole genome shotgun (WGS) entry which is preliminary data.</text>
</comment>